<dbReference type="OMA" id="WIPVIAW"/>
<evidence type="ECO:0000313" key="14">
    <source>
        <dbReference type="EMBL" id="UJO13255.1"/>
    </source>
</evidence>
<dbReference type="KEGG" id="ffu:CLAFUR5_03546"/>
<feature type="transmembrane region" description="Helical" evidence="12">
    <location>
        <begin position="6"/>
        <end position="32"/>
    </location>
</feature>
<dbReference type="OrthoDB" id="9996127at2759"/>
<keyword evidence="4 12" id="KW-0812">Transmembrane</keyword>
<keyword evidence="8 12" id="KW-0496">Mitochondrion</keyword>
<comment type="subcellular location">
    <subcellularLocation>
        <location evidence="1">Mitochondrion inner membrane</location>
        <topology evidence="1">Single-pass membrane protein</topology>
    </subcellularLocation>
</comment>
<dbReference type="InterPro" id="IPR019756">
    <property type="entry name" value="Pept_S26A_signal_pept_1_Ser-AS"/>
</dbReference>
<name>A0A9Q8L9H3_PASFU</name>
<evidence type="ECO:0000256" key="5">
    <source>
        <dbReference type="ARBA" id="ARBA00022792"/>
    </source>
</evidence>
<dbReference type="GO" id="GO:0006627">
    <property type="term" value="P:protein processing involved in protein targeting to mitochondrion"/>
    <property type="evidence" value="ECO:0007669"/>
    <property type="project" value="InterPro"/>
</dbReference>
<dbReference type="GeneID" id="71983424"/>
<evidence type="ECO:0000256" key="1">
    <source>
        <dbReference type="ARBA" id="ARBA00004434"/>
    </source>
</evidence>
<reference evidence="14" key="2">
    <citation type="journal article" date="2022" name="Microb. Genom.">
        <title>A chromosome-scale genome assembly of the tomato pathogen Cladosporium fulvum reveals a compartmentalized genome architecture and the presence of a dispensable chromosome.</title>
        <authorList>
            <person name="Zaccaron A.Z."/>
            <person name="Chen L.H."/>
            <person name="Samaras A."/>
            <person name="Stergiopoulos I."/>
        </authorList>
    </citation>
    <scope>NUCLEOTIDE SEQUENCE</scope>
    <source>
        <strain evidence="14">Race5_Kim</strain>
    </source>
</reference>
<dbReference type="GO" id="GO:0006465">
    <property type="term" value="P:signal peptide processing"/>
    <property type="evidence" value="ECO:0007669"/>
    <property type="project" value="InterPro"/>
</dbReference>
<sequence>MPLKGPYWALVRGGIWGVLLPSGLTIASAIFIKDHVFEGTWITGSSMAPTLSPNFKTSKAQDFVLWKQWQPTCNLQRSDVVLFNAPHNPDRTAVKRIVALGGDTVILDPKRRPDGVLNGRANPAAKSWDLRRGKVQVPEGHLWVEGDNIEKTLDSNTYGPISESLILGKALAVIWPPNQFAQKPWEGYKSATKVVKGSFERRVLEERDQDSQAQAVWKPDG</sequence>
<dbReference type="NCBIfam" id="TIGR02227">
    <property type="entry name" value="sigpep_I_bact"/>
    <property type="match status" value="1"/>
</dbReference>
<dbReference type="SUPFAM" id="SSF51306">
    <property type="entry name" value="LexA/Signal peptidase"/>
    <property type="match status" value="1"/>
</dbReference>
<evidence type="ECO:0000256" key="10">
    <source>
        <dbReference type="ARBA" id="ARBA00047037"/>
    </source>
</evidence>
<dbReference type="InterPro" id="IPR000223">
    <property type="entry name" value="Pept_S26A_signal_pept_1"/>
</dbReference>
<keyword evidence="3 12" id="KW-0645">Protease</keyword>
<dbReference type="InterPro" id="IPR019533">
    <property type="entry name" value="Peptidase_S26"/>
</dbReference>
<keyword evidence="15" id="KW-1185">Reference proteome</keyword>
<dbReference type="EC" id="3.4.21.-" evidence="12"/>
<dbReference type="PROSITE" id="PS00760">
    <property type="entry name" value="SPASE_I_2"/>
    <property type="match status" value="1"/>
</dbReference>
<evidence type="ECO:0000256" key="3">
    <source>
        <dbReference type="ARBA" id="ARBA00022670"/>
    </source>
</evidence>
<evidence type="ECO:0000259" key="13">
    <source>
        <dbReference type="Pfam" id="PF10502"/>
    </source>
</evidence>
<evidence type="ECO:0000256" key="6">
    <source>
        <dbReference type="ARBA" id="ARBA00022801"/>
    </source>
</evidence>
<organism evidence="14 15">
    <name type="scientific">Passalora fulva</name>
    <name type="common">Tomato leaf mold</name>
    <name type="synonym">Cladosporium fulvum</name>
    <dbReference type="NCBI Taxonomy" id="5499"/>
    <lineage>
        <taxon>Eukaryota</taxon>
        <taxon>Fungi</taxon>
        <taxon>Dikarya</taxon>
        <taxon>Ascomycota</taxon>
        <taxon>Pezizomycotina</taxon>
        <taxon>Dothideomycetes</taxon>
        <taxon>Dothideomycetidae</taxon>
        <taxon>Mycosphaerellales</taxon>
        <taxon>Mycosphaerellaceae</taxon>
        <taxon>Fulvia</taxon>
    </lineage>
</organism>
<dbReference type="InterPro" id="IPR019757">
    <property type="entry name" value="Pept_S26A_signal_pept_1_Lys-AS"/>
</dbReference>
<keyword evidence="9 12" id="KW-0472">Membrane</keyword>
<dbReference type="Pfam" id="PF10502">
    <property type="entry name" value="Peptidase_S26"/>
    <property type="match status" value="1"/>
</dbReference>
<dbReference type="RefSeq" id="XP_047757621.1">
    <property type="nucleotide sequence ID" value="XM_047902694.1"/>
</dbReference>
<evidence type="ECO:0000313" key="15">
    <source>
        <dbReference type="Proteomes" id="UP000756132"/>
    </source>
</evidence>
<dbReference type="Proteomes" id="UP000756132">
    <property type="component" value="Chromosome 2"/>
</dbReference>
<dbReference type="AlphaFoldDB" id="A0A9Q8L9H3"/>
<evidence type="ECO:0000256" key="8">
    <source>
        <dbReference type="ARBA" id="ARBA00023128"/>
    </source>
</evidence>
<proteinExistence type="inferred from homology"/>
<keyword evidence="6 12" id="KW-0378">Hydrolase</keyword>
<reference evidence="14" key="1">
    <citation type="submission" date="2021-12" db="EMBL/GenBank/DDBJ databases">
        <authorList>
            <person name="Zaccaron A."/>
            <person name="Stergiopoulos I."/>
        </authorList>
    </citation>
    <scope>NUCLEOTIDE SEQUENCE</scope>
    <source>
        <strain evidence="14">Race5_Kim</strain>
    </source>
</reference>
<evidence type="ECO:0000256" key="12">
    <source>
        <dbReference type="RuleBase" id="RU362041"/>
    </source>
</evidence>
<dbReference type="PRINTS" id="PR00727">
    <property type="entry name" value="LEADERPTASE"/>
</dbReference>
<evidence type="ECO:0000256" key="11">
    <source>
        <dbReference type="PIRSR" id="PIRSR600223-1"/>
    </source>
</evidence>
<feature type="active site" evidence="11">
    <location>
        <position position="46"/>
    </location>
</feature>
<dbReference type="GO" id="GO:0004252">
    <property type="term" value="F:serine-type endopeptidase activity"/>
    <property type="evidence" value="ECO:0007669"/>
    <property type="project" value="InterPro"/>
</dbReference>
<comment type="similarity">
    <text evidence="2">Belongs to the peptidase S26 family. IMP2 subfamily.</text>
</comment>
<dbReference type="InterPro" id="IPR037730">
    <property type="entry name" value="IMP2"/>
</dbReference>
<protein>
    <recommendedName>
        <fullName evidence="12">Mitochondrial inner membrane protease subunit</fullName>
        <ecNumber evidence="12">3.4.21.-</ecNumber>
    </recommendedName>
</protein>
<dbReference type="PANTHER" id="PTHR46041:SF2">
    <property type="entry name" value="MITOCHONDRIAL INNER MEMBRANE PROTEASE SUBUNIT 2"/>
    <property type="match status" value="1"/>
</dbReference>
<gene>
    <name evidence="14" type="ORF">CLAFUR5_03546</name>
</gene>
<dbReference type="PROSITE" id="PS00501">
    <property type="entry name" value="SPASE_I_1"/>
    <property type="match status" value="1"/>
</dbReference>
<dbReference type="GO" id="GO:0042720">
    <property type="term" value="C:mitochondrial inner membrane peptidase complex"/>
    <property type="evidence" value="ECO:0007669"/>
    <property type="project" value="InterPro"/>
</dbReference>
<keyword evidence="7 12" id="KW-1133">Transmembrane helix</keyword>
<evidence type="ECO:0000256" key="4">
    <source>
        <dbReference type="ARBA" id="ARBA00022692"/>
    </source>
</evidence>
<dbReference type="CDD" id="cd06530">
    <property type="entry name" value="S26_SPase_I"/>
    <property type="match status" value="1"/>
</dbReference>
<feature type="active site" evidence="11">
    <location>
        <position position="95"/>
    </location>
</feature>
<evidence type="ECO:0000256" key="2">
    <source>
        <dbReference type="ARBA" id="ARBA00007066"/>
    </source>
</evidence>
<dbReference type="EMBL" id="CP090164">
    <property type="protein sequence ID" value="UJO13255.1"/>
    <property type="molecule type" value="Genomic_DNA"/>
</dbReference>
<evidence type="ECO:0000256" key="7">
    <source>
        <dbReference type="ARBA" id="ARBA00022989"/>
    </source>
</evidence>
<dbReference type="InterPro" id="IPR036286">
    <property type="entry name" value="LexA/Signal_pep-like_sf"/>
</dbReference>
<accession>A0A9Q8L9H3</accession>
<feature type="domain" description="Peptidase S26" evidence="13">
    <location>
        <begin position="23"/>
        <end position="175"/>
    </location>
</feature>
<keyword evidence="5 12" id="KW-0999">Mitochondrion inner membrane</keyword>
<comment type="subunit">
    <text evidence="10">Component of the signal peptidase complex (SPC) composed of a catalytic subunit SEC11 and three accessory subunits SPC1, SPC2 and SPC3. The complex induces a local thinning of the ER membrane which is used to measure the length of the signal peptide (SP) h-region of protein substrates. This ensures the selectivity of the complex towards h-regions shorter than 18-20 amino acids. SPC associates with the translocon complex.</text>
</comment>
<evidence type="ECO:0000256" key="9">
    <source>
        <dbReference type="ARBA" id="ARBA00023136"/>
    </source>
</evidence>
<dbReference type="PANTHER" id="PTHR46041">
    <property type="entry name" value="MITOCHONDRIAL INNER MEMBRANE PROTEASE SUBUNIT 2"/>
    <property type="match status" value="1"/>
</dbReference>
<dbReference type="Gene3D" id="2.10.109.10">
    <property type="entry name" value="Umud Fragment, subunit A"/>
    <property type="match status" value="1"/>
</dbReference>